<sequence length="284" mass="32434">VKQDSKLPPHLTLLKREAGRENPQSASDINDRSMRAYREQYWYGGNFLANYIGIEDYIGKRILEVGSAEAGLLKFFHELGARCTGMELSPLRFSHSKLLNDTSAIKLVKGDICNPDSYKESLAEGFDIIVIRDVIEHIEDKLSALSNVFNLLSEDGRLFISFPPRYCPYAGHQQTVKNFLGKIPYIHLLPNSLYSAYLRMIGHPETGIDYLLATKLTRISIHRMEGFIREAGFKILRRGLFFSRPTYRFRFHFPTLRNPLAGLPGFREVLTNGALYVLMKRGND</sequence>
<feature type="non-terminal residue" evidence="1">
    <location>
        <position position="1"/>
    </location>
</feature>
<dbReference type="InterPro" id="IPR029063">
    <property type="entry name" value="SAM-dependent_MTases_sf"/>
</dbReference>
<dbReference type="PANTHER" id="PTHR43861:SF1">
    <property type="entry name" value="TRANS-ACONITATE 2-METHYLTRANSFERASE"/>
    <property type="match status" value="1"/>
</dbReference>
<dbReference type="Gene3D" id="3.40.50.150">
    <property type="entry name" value="Vaccinia Virus protein VP39"/>
    <property type="match status" value="1"/>
</dbReference>
<name>A0A381R761_9ZZZZ</name>
<organism evidence="1">
    <name type="scientific">marine metagenome</name>
    <dbReference type="NCBI Taxonomy" id="408172"/>
    <lineage>
        <taxon>unclassified sequences</taxon>
        <taxon>metagenomes</taxon>
        <taxon>ecological metagenomes</taxon>
    </lineage>
</organism>
<dbReference type="Pfam" id="PF13489">
    <property type="entry name" value="Methyltransf_23"/>
    <property type="match status" value="1"/>
</dbReference>
<evidence type="ECO:0000313" key="1">
    <source>
        <dbReference type="EMBL" id="SUZ85707.1"/>
    </source>
</evidence>
<protein>
    <recommendedName>
        <fullName evidence="2">Methyltransferase type 11 domain-containing protein</fullName>
    </recommendedName>
</protein>
<accession>A0A381R761</accession>
<dbReference type="AlphaFoldDB" id="A0A381R761"/>
<dbReference type="PANTHER" id="PTHR43861">
    <property type="entry name" value="TRANS-ACONITATE 2-METHYLTRANSFERASE-RELATED"/>
    <property type="match status" value="1"/>
</dbReference>
<evidence type="ECO:0008006" key="2">
    <source>
        <dbReference type="Google" id="ProtNLM"/>
    </source>
</evidence>
<dbReference type="SUPFAM" id="SSF53335">
    <property type="entry name" value="S-adenosyl-L-methionine-dependent methyltransferases"/>
    <property type="match status" value="1"/>
</dbReference>
<reference evidence="1" key="1">
    <citation type="submission" date="2018-05" db="EMBL/GenBank/DDBJ databases">
        <authorList>
            <person name="Lanie J.A."/>
            <person name="Ng W.-L."/>
            <person name="Kazmierczak K.M."/>
            <person name="Andrzejewski T.M."/>
            <person name="Davidsen T.M."/>
            <person name="Wayne K.J."/>
            <person name="Tettelin H."/>
            <person name="Glass J.I."/>
            <person name="Rusch D."/>
            <person name="Podicherti R."/>
            <person name="Tsui H.-C.T."/>
            <person name="Winkler M.E."/>
        </authorList>
    </citation>
    <scope>NUCLEOTIDE SEQUENCE</scope>
</reference>
<gene>
    <name evidence="1" type="ORF">METZ01_LOCUS38561</name>
</gene>
<dbReference type="EMBL" id="UINC01001648">
    <property type="protein sequence ID" value="SUZ85707.1"/>
    <property type="molecule type" value="Genomic_DNA"/>
</dbReference>
<proteinExistence type="predicted"/>